<dbReference type="GO" id="GO:0008408">
    <property type="term" value="F:3'-5' exonuclease activity"/>
    <property type="evidence" value="ECO:0007669"/>
    <property type="project" value="UniProtKB-ARBA"/>
</dbReference>
<sequence>MAISIRSFELPYRSYELYDVDFFDDTIKTLVTSTPCIVDTWISDMEYLHRHRLHKLIVGLDVEWRPGSNPPATLQLCIGQNCLIFQLIWAPEIPQSLLDFLSNDDYTFVGVGINQDVEKLRDECCLEVANTVDLRGLAARELGSDAFRSAGLVGLARDVLGKNFEKPNCVTMSEWDVDWLSLDQVMYACVDAFVSFQIGRCLKAWN</sequence>
<keyword evidence="6" id="KW-1185">Reference proteome</keyword>
<dbReference type="Gene3D" id="3.30.420.10">
    <property type="entry name" value="Ribonuclease H-like superfamily/Ribonuclease H"/>
    <property type="match status" value="1"/>
</dbReference>
<dbReference type="AlphaFoldDB" id="A0ABC8T3V3"/>
<dbReference type="Pfam" id="PF01612">
    <property type="entry name" value="DNA_pol_A_exo1"/>
    <property type="match status" value="1"/>
</dbReference>
<dbReference type="SUPFAM" id="SSF53098">
    <property type="entry name" value="Ribonuclease H-like"/>
    <property type="match status" value="1"/>
</dbReference>
<evidence type="ECO:0000313" key="5">
    <source>
        <dbReference type="EMBL" id="CAK9164075.1"/>
    </source>
</evidence>
<dbReference type="InterPro" id="IPR002562">
    <property type="entry name" value="3'-5'_exonuclease_dom"/>
</dbReference>
<dbReference type="PANTHER" id="PTHR13620">
    <property type="entry name" value="3-5 EXONUCLEASE"/>
    <property type="match status" value="1"/>
</dbReference>
<dbReference type="EMBL" id="CAUOFW020002417">
    <property type="protein sequence ID" value="CAK9153590.1"/>
    <property type="molecule type" value="Genomic_DNA"/>
</dbReference>
<evidence type="ECO:0000256" key="2">
    <source>
        <dbReference type="ARBA" id="ARBA00022801"/>
    </source>
</evidence>
<organism evidence="5 6">
    <name type="scientific">Ilex paraguariensis</name>
    <name type="common">yerba mate</name>
    <dbReference type="NCBI Taxonomy" id="185542"/>
    <lineage>
        <taxon>Eukaryota</taxon>
        <taxon>Viridiplantae</taxon>
        <taxon>Streptophyta</taxon>
        <taxon>Embryophyta</taxon>
        <taxon>Tracheophyta</taxon>
        <taxon>Spermatophyta</taxon>
        <taxon>Magnoliopsida</taxon>
        <taxon>eudicotyledons</taxon>
        <taxon>Gunneridae</taxon>
        <taxon>Pentapetalae</taxon>
        <taxon>asterids</taxon>
        <taxon>campanulids</taxon>
        <taxon>Aquifoliales</taxon>
        <taxon>Aquifoliaceae</taxon>
        <taxon>Ilex</taxon>
    </lineage>
</organism>
<accession>A0ABC8T3V3</accession>
<evidence type="ECO:0000259" key="3">
    <source>
        <dbReference type="Pfam" id="PF01612"/>
    </source>
</evidence>
<dbReference type="InterPro" id="IPR012337">
    <property type="entry name" value="RNaseH-like_sf"/>
</dbReference>
<reference evidence="5 6" key="1">
    <citation type="submission" date="2024-02" db="EMBL/GenBank/DDBJ databases">
        <authorList>
            <person name="Vignale AGUSTIN F."/>
            <person name="Sosa J E."/>
            <person name="Modenutti C."/>
        </authorList>
    </citation>
    <scope>NUCLEOTIDE SEQUENCE [LARGE SCALE GENOMIC DNA]</scope>
</reference>
<proteinExistence type="predicted"/>
<dbReference type="CDD" id="cd06141">
    <property type="entry name" value="WRN_exo"/>
    <property type="match status" value="1"/>
</dbReference>
<dbReference type="EMBL" id="CAUOFW020004158">
    <property type="protein sequence ID" value="CAK9164075.1"/>
    <property type="molecule type" value="Genomic_DNA"/>
</dbReference>
<evidence type="ECO:0000313" key="6">
    <source>
        <dbReference type="Proteomes" id="UP001642360"/>
    </source>
</evidence>
<comment type="caution">
    <text evidence="5">The sequence shown here is derived from an EMBL/GenBank/DDBJ whole genome shotgun (WGS) entry which is preliminary data.</text>
</comment>
<evidence type="ECO:0000256" key="1">
    <source>
        <dbReference type="ARBA" id="ARBA00022722"/>
    </source>
</evidence>
<feature type="domain" description="3'-5' exonuclease" evidence="3">
    <location>
        <begin position="54"/>
        <end position="198"/>
    </location>
</feature>
<dbReference type="Proteomes" id="UP001642360">
    <property type="component" value="Unassembled WGS sequence"/>
</dbReference>
<dbReference type="InterPro" id="IPR036397">
    <property type="entry name" value="RNaseH_sf"/>
</dbReference>
<name>A0ABC8T3V3_9AQUA</name>
<protein>
    <recommendedName>
        <fullName evidence="3">3'-5' exonuclease domain-containing protein</fullName>
    </recommendedName>
</protein>
<gene>
    <name evidence="4" type="ORF">ILEXP_LOCUS21870</name>
    <name evidence="5" type="ORF">ILEXP_LOCUS33158</name>
</gene>
<evidence type="ECO:0000313" key="4">
    <source>
        <dbReference type="EMBL" id="CAK9153590.1"/>
    </source>
</evidence>
<dbReference type="PANTHER" id="PTHR13620:SF105">
    <property type="entry name" value="OS01G0737700 PROTEIN"/>
    <property type="match status" value="1"/>
</dbReference>
<keyword evidence="1" id="KW-0540">Nuclease</keyword>
<dbReference type="FunFam" id="3.30.420.10:FF:000054">
    <property type="entry name" value="Werner Syndrome-like exonuclease"/>
    <property type="match status" value="1"/>
</dbReference>
<dbReference type="InterPro" id="IPR051132">
    <property type="entry name" value="3-5_Exonuclease_domain"/>
</dbReference>
<keyword evidence="2" id="KW-0378">Hydrolase</keyword>